<dbReference type="SUPFAM" id="SSF55031">
    <property type="entry name" value="Bacterial exopeptidase dimerisation domain"/>
    <property type="match status" value="1"/>
</dbReference>
<dbReference type="InterPro" id="IPR011650">
    <property type="entry name" value="Peptidase_M20_dimer"/>
</dbReference>
<gene>
    <name evidence="5" type="ORF">ENK01_03930</name>
</gene>
<dbReference type="Pfam" id="PF01546">
    <property type="entry name" value="Peptidase_M20"/>
    <property type="match status" value="1"/>
</dbReference>
<dbReference type="GO" id="GO:0016787">
    <property type="term" value="F:hydrolase activity"/>
    <property type="evidence" value="ECO:0007669"/>
    <property type="project" value="UniProtKB-KW"/>
</dbReference>
<dbReference type="Gene3D" id="3.40.630.10">
    <property type="entry name" value="Zn peptidases"/>
    <property type="match status" value="1"/>
</dbReference>
<dbReference type="Pfam" id="PF07687">
    <property type="entry name" value="M20_dimer"/>
    <property type="match status" value="1"/>
</dbReference>
<evidence type="ECO:0000256" key="3">
    <source>
        <dbReference type="PIRSR" id="PIRSR037238-1"/>
    </source>
</evidence>
<keyword evidence="1" id="KW-0479">Metal-binding</keyword>
<feature type="active site" description="Proton acceptor" evidence="3">
    <location>
        <position position="166"/>
    </location>
</feature>
<reference evidence="5" key="1">
    <citation type="journal article" date="2020" name="mSystems">
        <title>Genome- and Community-Level Interaction Insights into Carbon Utilization and Element Cycling Functions of Hydrothermarchaeota in Hydrothermal Sediment.</title>
        <authorList>
            <person name="Zhou Z."/>
            <person name="Liu Y."/>
            <person name="Xu W."/>
            <person name="Pan J."/>
            <person name="Luo Z.H."/>
            <person name="Li M."/>
        </authorList>
    </citation>
    <scope>NUCLEOTIDE SEQUENCE [LARGE SCALE GENOMIC DNA]</scope>
    <source>
        <strain evidence="5">HyVt-538</strain>
    </source>
</reference>
<feature type="domain" description="Peptidase M20 dimerisation" evidence="4">
    <location>
        <begin position="202"/>
        <end position="302"/>
    </location>
</feature>
<dbReference type="Gene3D" id="3.30.70.360">
    <property type="match status" value="1"/>
</dbReference>
<protein>
    <submittedName>
        <fullName evidence="5">Hydrolase</fullName>
    </submittedName>
</protein>
<dbReference type="EMBL" id="DROP01000262">
    <property type="protein sequence ID" value="HHI89082.1"/>
    <property type="molecule type" value="Genomic_DNA"/>
</dbReference>
<proteinExistence type="predicted"/>
<evidence type="ECO:0000256" key="1">
    <source>
        <dbReference type="ARBA" id="ARBA00022723"/>
    </source>
</evidence>
<dbReference type="InterPro" id="IPR050072">
    <property type="entry name" value="Peptidase_M20A"/>
</dbReference>
<dbReference type="InterPro" id="IPR017150">
    <property type="entry name" value="Pept_M20_glutamate_carboxypep"/>
</dbReference>
<dbReference type="PANTHER" id="PTHR43808:SF9">
    <property type="entry name" value="BLL0789 PROTEIN"/>
    <property type="match status" value="1"/>
</dbReference>
<dbReference type="PIRSF" id="PIRSF037238">
    <property type="entry name" value="Carboxypeptidase_G2"/>
    <property type="match status" value="1"/>
</dbReference>
<accession>A0A7V5NXI3</accession>
<evidence type="ECO:0000313" key="5">
    <source>
        <dbReference type="EMBL" id="HHI89082.1"/>
    </source>
</evidence>
<feature type="active site" evidence="3">
    <location>
        <position position="105"/>
    </location>
</feature>
<evidence type="ECO:0000256" key="2">
    <source>
        <dbReference type="ARBA" id="ARBA00022801"/>
    </source>
</evidence>
<keyword evidence="2 5" id="KW-0378">Hydrolase</keyword>
<dbReference type="NCBIfam" id="NF005602">
    <property type="entry name" value="PRK07338.1"/>
    <property type="match status" value="1"/>
</dbReference>
<dbReference type="AlphaFoldDB" id="A0A7V5NXI3"/>
<comment type="caution">
    <text evidence="5">The sequence shown here is derived from an EMBL/GenBank/DDBJ whole genome shotgun (WGS) entry which is preliminary data.</text>
</comment>
<dbReference type="PANTHER" id="PTHR43808">
    <property type="entry name" value="ACETYLORNITHINE DEACETYLASE"/>
    <property type="match status" value="1"/>
</dbReference>
<sequence>MNNLSTEMNNVLSRIPDDAQTTLETLINWSEINSGSTHRAGLDTMRQILAAAFSLLPGQVRELALRAGETVNSRGEIKYTQYAPALLIEVRPEAEIQLVLTGHYDTVFPKDSAFQKTKLLGDGRLGGPGVADMKGGILVMLSALAAFESYEQAGRVGYSVLLSPDEEIGSPGSVPVLHELGTRADVGLTYEPALADGSLAGARKGSGNFTLIIHGRAAHAGREHHLGRNAIAAMARFAASLDALNGKREGVTFNIAKIEGGGPVNIVPDLAVGRFNVRMQELADMDWIKEQLDRLVSQINAEDGLTAELKGGFTRPPKPMAPANALVFDWVRQAGQALGLDISWAPSGGVCEGNNLWAAGCANVDTLGVVGGHIHSDKEYMEIDSLVSRAQLSALILMQIAAGEFDARQAKKLALQAQKTEGN</sequence>
<dbReference type="InterPro" id="IPR002933">
    <property type="entry name" value="Peptidase_M20"/>
</dbReference>
<dbReference type="Proteomes" id="UP000885806">
    <property type="component" value="Unassembled WGS sequence"/>
</dbReference>
<evidence type="ECO:0000259" key="4">
    <source>
        <dbReference type="Pfam" id="PF07687"/>
    </source>
</evidence>
<name>A0A7V5NXI3_9PROT</name>
<dbReference type="SUPFAM" id="SSF53187">
    <property type="entry name" value="Zn-dependent exopeptidases"/>
    <property type="match status" value="1"/>
</dbReference>
<organism evidence="5">
    <name type="scientific">Hellea balneolensis</name>
    <dbReference type="NCBI Taxonomy" id="287478"/>
    <lineage>
        <taxon>Bacteria</taxon>
        <taxon>Pseudomonadati</taxon>
        <taxon>Pseudomonadota</taxon>
        <taxon>Alphaproteobacteria</taxon>
        <taxon>Maricaulales</taxon>
        <taxon>Robiginitomaculaceae</taxon>
        <taxon>Hellea</taxon>
    </lineage>
</organism>
<dbReference type="GO" id="GO:0046872">
    <property type="term" value="F:metal ion binding"/>
    <property type="evidence" value="ECO:0007669"/>
    <property type="project" value="UniProtKB-KW"/>
</dbReference>
<dbReference type="InterPro" id="IPR036264">
    <property type="entry name" value="Bact_exopeptidase_dim_dom"/>
</dbReference>